<dbReference type="EMBL" id="VOGW01000134">
    <property type="protein sequence ID" value="TWV39548.1"/>
    <property type="molecule type" value="Genomic_DNA"/>
</dbReference>
<feature type="compositionally biased region" description="Polar residues" evidence="1">
    <location>
        <begin position="1"/>
        <end position="11"/>
    </location>
</feature>
<reference evidence="2" key="1">
    <citation type="journal article" date="2019" name="Microbiol. Resour. Announc.">
        <title>Draft Genomic Sequences of Streptomyces misionensis and Streptomyces albidoflavus, bacteria applied for phytopathogen biocontrol.</title>
        <authorList>
            <person name="Pylro V."/>
            <person name="Dias A."/>
            <person name="Andreote F."/>
            <person name="Varani A."/>
            <person name="Andreote C."/>
            <person name="Bernardo E."/>
            <person name="Martins T."/>
        </authorList>
    </citation>
    <scope>NUCLEOTIDE SEQUENCE [LARGE SCALE GENOMIC DNA]</scope>
    <source>
        <strain evidence="2">66</strain>
    </source>
</reference>
<dbReference type="RefSeq" id="WP_146467209.1">
    <property type="nucleotide sequence ID" value="NZ_VOGW01000134.1"/>
</dbReference>
<dbReference type="Proteomes" id="UP000320481">
    <property type="component" value="Unassembled WGS sequence"/>
</dbReference>
<evidence type="ECO:0000313" key="3">
    <source>
        <dbReference type="Proteomes" id="UP000320481"/>
    </source>
</evidence>
<dbReference type="AlphaFoldDB" id="A0A5C6JDB7"/>
<comment type="caution">
    <text evidence="2">The sequence shown here is derived from an EMBL/GenBank/DDBJ whole genome shotgun (WGS) entry which is preliminary data.</text>
</comment>
<proteinExistence type="predicted"/>
<evidence type="ECO:0000256" key="1">
    <source>
        <dbReference type="SAM" id="MobiDB-lite"/>
    </source>
</evidence>
<gene>
    <name evidence="2" type="ORF">FRZ03_23925</name>
</gene>
<feature type="compositionally biased region" description="Basic and acidic residues" evidence="1">
    <location>
        <begin position="13"/>
        <end position="27"/>
    </location>
</feature>
<name>A0A5C6JDB7_9ACTN</name>
<evidence type="ECO:0000313" key="2">
    <source>
        <dbReference type="EMBL" id="TWV39548.1"/>
    </source>
</evidence>
<protein>
    <recommendedName>
        <fullName evidence="4">Asp23/Gls24 family envelope stress response protein</fullName>
    </recommendedName>
</protein>
<sequence>MTGVRTGTGTAEQPRDRVPPAERGATRIDDRVVAKIAAQAVREAVGPPPPDGDAPHATVAVHHGTARVHIELDLGYPCDIGARCAAVRRRVTERVGALADLTVSEVAVWVERLHSTAKAAERTR</sequence>
<keyword evidence="3" id="KW-1185">Reference proteome</keyword>
<accession>A0A5C6JDB7</accession>
<evidence type="ECO:0008006" key="4">
    <source>
        <dbReference type="Google" id="ProtNLM"/>
    </source>
</evidence>
<feature type="region of interest" description="Disordered" evidence="1">
    <location>
        <begin position="1"/>
        <end position="27"/>
    </location>
</feature>
<organism evidence="2 3">
    <name type="scientific">Streptomyces misionensis</name>
    <dbReference type="NCBI Taxonomy" id="67331"/>
    <lineage>
        <taxon>Bacteria</taxon>
        <taxon>Bacillati</taxon>
        <taxon>Actinomycetota</taxon>
        <taxon>Actinomycetes</taxon>
        <taxon>Kitasatosporales</taxon>
        <taxon>Streptomycetaceae</taxon>
        <taxon>Streptomyces</taxon>
    </lineage>
</organism>